<dbReference type="Proteomes" id="UP000586305">
    <property type="component" value="Unassembled WGS sequence"/>
</dbReference>
<name>A0A849VBU7_9GAMM</name>
<gene>
    <name evidence="5" type="ORF">HG263_07150</name>
</gene>
<dbReference type="PANTHER" id="PTHR42923">
    <property type="entry name" value="PROTOPORPHYRINOGEN OXIDASE"/>
    <property type="match status" value="1"/>
</dbReference>
<dbReference type="Pfam" id="PF01593">
    <property type="entry name" value="Amino_oxidase"/>
    <property type="match status" value="1"/>
</dbReference>
<organism evidence="5 6">
    <name type="scientific">Pseudoalteromonas caenipelagi</name>
    <dbReference type="NCBI Taxonomy" id="2726988"/>
    <lineage>
        <taxon>Bacteria</taxon>
        <taxon>Pseudomonadati</taxon>
        <taxon>Pseudomonadota</taxon>
        <taxon>Gammaproteobacteria</taxon>
        <taxon>Alteromonadales</taxon>
        <taxon>Pseudoalteromonadaceae</taxon>
        <taxon>Pseudoalteromonas</taxon>
    </lineage>
</organism>
<dbReference type="FunFam" id="1.10.405.20:FF:000001">
    <property type="entry name" value="Amine oxidase"/>
    <property type="match status" value="1"/>
</dbReference>
<dbReference type="Gene3D" id="3.50.50.60">
    <property type="entry name" value="FAD/NAD(P)-binding domain"/>
    <property type="match status" value="1"/>
</dbReference>
<sequence length="417" mass="47493">MKKVAIIGSGISGMTAAYLLSDKFDVQVFEKNDYIGGHTATVDVQMNGQSYAIDTGFIVFNDRTYPKFEKLLAQLGVNRQPTQMSFSVKNTQTGFEYNGHTFSTLFAQKRNIVRPKFWRLLYDIVRFNKICKSMHAKQDYSSCNTLGELLTLNHFNDFFKLHYILPMGAAIWSTSIKEMEAFEVEFFVKFFYNHGLLDITNRPQWYVIPGGSREYIAPLVDKFKNNIQLNADIKKVVRNESGVEIVMADGQCKNFDKVVFACHSDQALALLDSPSEDEVAVLGAIPYTANSVVLHTDASLLPKRQAAWASWNYLLDKQTDKAAVVTYQMNILQQLESEQPFCVTLNHEDGIEPSKILRRFTYHHPVFNRSSIAAQKRKPLVDGKRHSYFCGAYWFNGFHEDGVRSAVEVAKQMGIEF</sequence>
<proteinExistence type="predicted"/>
<dbReference type="InterPro" id="IPR036188">
    <property type="entry name" value="FAD/NAD-bd_sf"/>
</dbReference>
<dbReference type="InterPro" id="IPR050464">
    <property type="entry name" value="Zeta_carotene_desat/Oxidored"/>
</dbReference>
<reference evidence="5 6" key="1">
    <citation type="submission" date="2020-04" db="EMBL/GenBank/DDBJ databases">
        <title>Pseudoalteromonas caenipelagi sp. nov., isolated from a tidal flat.</title>
        <authorList>
            <person name="Park S."/>
            <person name="Yoon J.-H."/>
        </authorList>
    </citation>
    <scope>NUCLEOTIDE SEQUENCE [LARGE SCALE GENOMIC DNA]</scope>
    <source>
        <strain evidence="5 6">JBTF-M23</strain>
    </source>
</reference>
<feature type="domain" description="Amine oxidase" evidence="4">
    <location>
        <begin position="11"/>
        <end position="293"/>
    </location>
</feature>
<dbReference type="EMBL" id="JABBPG010000002">
    <property type="protein sequence ID" value="NOU50318.1"/>
    <property type="molecule type" value="Genomic_DNA"/>
</dbReference>
<dbReference type="GO" id="GO:0016491">
    <property type="term" value="F:oxidoreductase activity"/>
    <property type="evidence" value="ECO:0007669"/>
    <property type="project" value="UniProtKB-KW"/>
</dbReference>
<accession>A0A849VBU7</accession>
<dbReference type="PRINTS" id="PR00757">
    <property type="entry name" value="AMINEOXDASEF"/>
</dbReference>
<keyword evidence="2" id="KW-0560">Oxidoreductase</keyword>
<dbReference type="InterPro" id="IPR002937">
    <property type="entry name" value="Amino_oxidase"/>
</dbReference>
<feature type="binding site" evidence="3">
    <location>
        <position position="12"/>
    </location>
    <ligand>
        <name>FAD</name>
        <dbReference type="ChEBI" id="CHEBI:57692"/>
    </ligand>
</feature>
<comment type="caution">
    <text evidence="5">The sequence shown here is derived from an EMBL/GenBank/DDBJ whole genome shotgun (WGS) entry which is preliminary data.</text>
</comment>
<evidence type="ECO:0000313" key="5">
    <source>
        <dbReference type="EMBL" id="NOU50318.1"/>
    </source>
</evidence>
<evidence type="ECO:0000256" key="1">
    <source>
        <dbReference type="ARBA" id="ARBA00001974"/>
    </source>
</evidence>
<comment type="cofactor">
    <cofactor evidence="1">
        <name>FAD</name>
        <dbReference type="ChEBI" id="CHEBI:57692"/>
    </cofactor>
</comment>
<dbReference type="RefSeq" id="WP_171625380.1">
    <property type="nucleotide sequence ID" value="NZ_JABBPG010000002.1"/>
</dbReference>
<dbReference type="AlphaFoldDB" id="A0A849VBU7"/>
<dbReference type="SUPFAM" id="SSF51905">
    <property type="entry name" value="FAD/NAD(P)-binding domain"/>
    <property type="match status" value="1"/>
</dbReference>
<evidence type="ECO:0000313" key="6">
    <source>
        <dbReference type="Proteomes" id="UP000586305"/>
    </source>
</evidence>
<dbReference type="InterPro" id="IPR001613">
    <property type="entry name" value="Flavin_amine_oxidase"/>
</dbReference>
<evidence type="ECO:0000256" key="3">
    <source>
        <dbReference type="PIRSR" id="PIRSR601613-1"/>
    </source>
</evidence>
<protein>
    <submittedName>
        <fullName evidence="5">NAD(P)-binding protein</fullName>
    </submittedName>
</protein>
<dbReference type="PANTHER" id="PTHR42923:SF17">
    <property type="entry name" value="AMINE OXIDASE DOMAIN-CONTAINING PROTEIN"/>
    <property type="match status" value="1"/>
</dbReference>
<evidence type="ECO:0000259" key="4">
    <source>
        <dbReference type="Pfam" id="PF01593"/>
    </source>
</evidence>
<evidence type="ECO:0000256" key="2">
    <source>
        <dbReference type="ARBA" id="ARBA00023002"/>
    </source>
</evidence>
<keyword evidence="6" id="KW-1185">Reference proteome</keyword>